<dbReference type="InParanoid" id="A0A0D1Z5S3"/>
<dbReference type="HAMAP" id="MF_01970">
    <property type="entry name" value="Kynureninase"/>
    <property type="match status" value="1"/>
</dbReference>
<dbReference type="RefSeq" id="XP_016218186.1">
    <property type="nucleotide sequence ID" value="XM_016354091.1"/>
</dbReference>
<keyword evidence="4 5" id="KW-0963">Cytoplasm</keyword>
<keyword evidence="2 4" id="KW-0378">Hydrolase</keyword>
<dbReference type="Gene3D" id="3.40.640.10">
    <property type="entry name" value="Type I PLP-dependent aspartate aminotransferase-like (Major domain)"/>
    <property type="match status" value="1"/>
</dbReference>
<comment type="catalytic activity">
    <reaction evidence="4 5">
        <text>L-kynurenine + H2O = anthranilate + L-alanine + H(+)</text>
        <dbReference type="Rhea" id="RHEA:16813"/>
        <dbReference type="ChEBI" id="CHEBI:15377"/>
        <dbReference type="ChEBI" id="CHEBI:15378"/>
        <dbReference type="ChEBI" id="CHEBI:16567"/>
        <dbReference type="ChEBI" id="CHEBI:57959"/>
        <dbReference type="ChEBI" id="CHEBI:57972"/>
        <dbReference type="EC" id="3.7.1.3"/>
    </reaction>
</comment>
<evidence type="ECO:0000256" key="4">
    <source>
        <dbReference type="HAMAP-Rule" id="MF_03017"/>
    </source>
</evidence>
<evidence type="ECO:0000313" key="8">
    <source>
        <dbReference type="Proteomes" id="UP000053259"/>
    </source>
</evidence>
<organism evidence="7 8">
    <name type="scientific">Verruconis gallopava</name>
    <dbReference type="NCBI Taxonomy" id="253628"/>
    <lineage>
        <taxon>Eukaryota</taxon>
        <taxon>Fungi</taxon>
        <taxon>Dikarya</taxon>
        <taxon>Ascomycota</taxon>
        <taxon>Pezizomycotina</taxon>
        <taxon>Dothideomycetes</taxon>
        <taxon>Pleosporomycetidae</taxon>
        <taxon>Venturiales</taxon>
        <taxon>Sympoventuriaceae</taxon>
        <taxon>Verruconis</taxon>
    </lineage>
</organism>
<dbReference type="OrthoDB" id="5978656at2759"/>
<dbReference type="InterPro" id="IPR000192">
    <property type="entry name" value="Aminotrans_V_dom"/>
</dbReference>
<reference evidence="7 8" key="1">
    <citation type="submission" date="2015-01" db="EMBL/GenBank/DDBJ databases">
        <title>The Genome Sequence of Ochroconis gallopava CBS43764.</title>
        <authorList>
            <consortium name="The Broad Institute Genomics Platform"/>
            <person name="Cuomo C."/>
            <person name="de Hoog S."/>
            <person name="Gorbushina A."/>
            <person name="Stielow B."/>
            <person name="Teixiera M."/>
            <person name="Abouelleil A."/>
            <person name="Chapman S.B."/>
            <person name="Priest M."/>
            <person name="Young S.K."/>
            <person name="Wortman J."/>
            <person name="Nusbaum C."/>
            <person name="Birren B."/>
        </authorList>
    </citation>
    <scope>NUCLEOTIDE SEQUENCE [LARGE SCALE GENOMIC DNA]</scope>
    <source>
        <strain evidence="7 8">CBS 43764</strain>
    </source>
</reference>
<feature type="binding site" evidence="4">
    <location>
        <position position="245"/>
    </location>
    <ligand>
        <name>pyridoxal 5'-phosphate</name>
        <dbReference type="ChEBI" id="CHEBI:597326"/>
    </ligand>
</feature>
<dbReference type="UniPathway" id="UPA00253">
    <property type="reaction ID" value="UER00329"/>
</dbReference>
<feature type="domain" description="Aminotransferase class V" evidence="6">
    <location>
        <begin position="106"/>
        <end position="284"/>
    </location>
</feature>
<dbReference type="EMBL" id="KN847531">
    <property type="protein sequence ID" value="KIW08317.1"/>
    <property type="molecule type" value="Genomic_DNA"/>
</dbReference>
<name>A0A0D1Z5S3_9PEZI</name>
<dbReference type="Pfam" id="PF00266">
    <property type="entry name" value="Aminotran_5"/>
    <property type="match status" value="1"/>
</dbReference>
<dbReference type="STRING" id="253628.A0A0D1Z5S3"/>
<dbReference type="GO" id="GO:0097053">
    <property type="term" value="P:L-kynurenine catabolic process"/>
    <property type="evidence" value="ECO:0007669"/>
    <property type="project" value="UniProtKB-UniRule"/>
</dbReference>
<proteinExistence type="inferred from homology"/>
<dbReference type="InterPro" id="IPR010111">
    <property type="entry name" value="Kynureninase"/>
</dbReference>
<dbReference type="PANTHER" id="PTHR14084:SF0">
    <property type="entry name" value="KYNURENINASE"/>
    <property type="match status" value="1"/>
</dbReference>
<dbReference type="VEuPathDB" id="FungiDB:PV09_01236"/>
<sequence length="482" mass="54202">MSQTELTLNYARAQDEKDELRHLRNEFLIPTKRDLKRRKLGPHTEAAEAEDELSTYLCGNSLGLQPKRTHKYIDSYLSTWKSMGVYGHFKPLDEASTVPWVDIGDQAAEAVCKIVGALPSEVAVMQTLTANLHLLMASFYRPNKDRWRIILESKAFPSDHYAIYSQCYHHNLSPQEAIITLEPSDVETHYFSTEHVLDVIGRYADTTALVLLPGIHFYSGQYFDIQKITSFAHEKGITIGWDLAHAAGNVPVKLHDWNVDFAAWCSYKYLNSGPGSIAGLFVHERHGQVKKMNGEAASAQLGSASDGKGSTFHYIPRLSGWWGSDKASRFKMDNVFIPIPGAAGWQLSNPSVFDCTSVIASMSVFNETSINALREKSLKLTAYLEKLLKEWPLDSKLRKYTILTPSDPEERGAQLSVRLDEGLLEDVMEVLENEGVVVDERRPNVVRVAPAPLYNSFEDVWRFMVAFEKSLKVAVDKRRGAS</sequence>
<comment type="caution">
    <text evidence="4">Lacks conserved residue(s) required for the propagation of feature annotation.</text>
</comment>
<accession>A0A0D1Z5S3</accession>
<comment type="catalytic activity">
    <reaction evidence="5">
        <text>3-hydroxy-L-kynurenine + H2O = 3-hydroxyanthranilate + L-alanine + H(+)</text>
        <dbReference type="Rhea" id="RHEA:25143"/>
        <dbReference type="ChEBI" id="CHEBI:15377"/>
        <dbReference type="ChEBI" id="CHEBI:15378"/>
        <dbReference type="ChEBI" id="CHEBI:36559"/>
        <dbReference type="ChEBI" id="CHEBI:57972"/>
        <dbReference type="ChEBI" id="CHEBI:58125"/>
        <dbReference type="EC" id="3.7.1.3"/>
    </reaction>
</comment>
<dbReference type="InterPro" id="IPR015422">
    <property type="entry name" value="PyrdxlP-dep_Trfase_small"/>
</dbReference>
<dbReference type="GO" id="GO:0030170">
    <property type="term" value="F:pyridoxal phosphate binding"/>
    <property type="evidence" value="ECO:0007669"/>
    <property type="project" value="UniProtKB-UniRule"/>
</dbReference>
<dbReference type="Gene3D" id="3.90.1150.10">
    <property type="entry name" value="Aspartate Aminotransferase, domain 1"/>
    <property type="match status" value="1"/>
</dbReference>
<keyword evidence="3 4" id="KW-0663">Pyridoxal phosphate</keyword>
<dbReference type="GeneID" id="27309209"/>
<comment type="function">
    <text evidence="4 5">Catalyzes the cleavage of L-kynurenine (L-Kyn) and L-3-hydroxykynurenine (L-3OHKyn) into anthranilic acid (AA) and 3-hydroxyanthranilic acid (3-OHAA), respectively.</text>
</comment>
<keyword evidence="8" id="KW-1185">Reference proteome</keyword>
<dbReference type="GO" id="GO:0043420">
    <property type="term" value="P:anthranilate metabolic process"/>
    <property type="evidence" value="ECO:0007669"/>
    <property type="project" value="UniProtKB-UniRule"/>
</dbReference>
<evidence type="ECO:0000256" key="2">
    <source>
        <dbReference type="ARBA" id="ARBA00022801"/>
    </source>
</evidence>
<dbReference type="GO" id="GO:0005737">
    <property type="term" value="C:cytoplasm"/>
    <property type="evidence" value="ECO:0007669"/>
    <property type="project" value="UniProtKB-SubCell"/>
</dbReference>
<comment type="pathway">
    <text evidence="4 5">Amino-acid degradation; L-kynurenine degradation; L-alanine and anthranilate from L-kynurenine: step 1/1.</text>
</comment>
<feature type="binding site" evidence="4">
    <location>
        <position position="267"/>
    </location>
    <ligand>
        <name>pyridoxal 5'-phosphate</name>
        <dbReference type="ChEBI" id="CHEBI:597326"/>
    </ligand>
</feature>
<comment type="pathway">
    <text evidence="4 5">Cofactor biosynthesis; NAD(+) biosynthesis; quinolinate from L-kynurenine: step 2/3.</text>
</comment>
<dbReference type="FunFam" id="3.40.640.10:FF:000031">
    <property type="entry name" value="Kynureninase"/>
    <property type="match status" value="1"/>
</dbReference>
<keyword evidence="1 4" id="KW-0662">Pyridine nucleotide biosynthesis</keyword>
<evidence type="ECO:0000256" key="3">
    <source>
        <dbReference type="ARBA" id="ARBA00022898"/>
    </source>
</evidence>
<dbReference type="PIRSF" id="PIRSF038800">
    <property type="entry name" value="KYNU"/>
    <property type="match status" value="1"/>
</dbReference>
<dbReference type="SUPFAM" id="SSF53383">
    <property type="entry name" value="PLP-dependent transferases"/>
    <property type="match status" value="1"/>
</dbReference>
<gene>
    <name evidence="4" type="primary">BNA5</name>
    <name evidence="7" type="ORF">PV09_01236</name>
</gene>
<dbReference type="HOGENOM" id="CLU_003433_4_0_1"/>
<dbReference type="Proteomes" id="UP000053259">
    <property type="component" value="Unassembled WGS sequence"/>
</dbReference>
<dbReference type="GO" id="GO:0030429">
    <property type="term" value="F:kynureninase activity"/>
    <property type="evidence" value="ECO:0007669"/>
    <property type="project" value="UniProtKB-UniRule"/>
</dbReference>
<dbReference type="NCBIfam" id="TIGR01814">
    <property type="entry name" value="kynureninase"/>
    <property type="match status" value="1"/>
</dbReference>
<dbReference type="GO" id="GO:0019441">
    <property type="term" value="P:L-tryptophan catabolic process to kynurenine"/>
    <property type="evidence" value="ECO:0007669"/>
    <property type="project" value="TreeGrafter"/>
</dbReference>
<dbReference type="GO" id="GO:0019805">
    <property type="term" value="P:quinolinate biosynthetic process"/>
    <property type="evidence" value="ECO:0007669"/>
    <property type="project" value="UniProtKB-UniRule"/>
</dbReference>
<feature type="binding site" evidence="4">
    <location>
        <position position="242"/>
    </location>
    <ligand>
        <name>pyridoxal 5'-phosphate</name>
        <dbReference type="ChEBI" id="CHEBI:597326"/>
    </ligand>
</feature>
<feature type="binding site" evidence="4">
    <location>
        <position position="129"/>
    </location>
    <ligand>
        <name>pyridoxal 5'-phosphate</name>
        <dbReference type="ChEBI" id="CHEBI:597326"/>
    </ligand>
</feature>
<comment type="subunit">
    <text evidence="4 5">Homodimer.</text>
</comment>
<evidence type="ECO:0000259" key="6">
    <source>
        <dbReference type="Pfam" id="PF00266"/>
    </source>
</evidence>
<dbReference type="InterPro" id="IPR015421">
    <property type="entry name" value="PyrdxlP-dep_Trfase_major"/>
</dbReference>
<dbReference type="UniPathway" id="UPA00334">
    <property type="reaction ID" value="UER00455"/>
</dbReference>
<dbReference type="EC" id="3.7.1.3" evidence="4 5"/>
<dbReference type="PANTHER" id="PTHR14084">
    <property type="entry name" value="KYNURENINASE"/>
    <property type="match status" value="1"/>
</dbReference>
<comment type="cofactor">
    <cofactor evidence="4 5">
        <name>pyridoxal 5'-phosphate</name>
        <dbReference type="ChEBI" id="CHEBI:597326"/>
    </cofactor>
</comment>
<comment type="subcellular location">
    <subcellularLocation>
        <location evidence="4 5">Cytoplasm</location>
    </subcellularLocation>
</comment>
<dbReference type="Pfam" id="PF22580">
    <property type="entry name" value="KYNU_C"/>
    <property type="match status" value="1"/>
</dbReference>
<dbReference type="FunCoup" id="A0A0D1Z5S3">
    <property type="interactions" value="192"/>
</dbReference>
<feature type="binding site" evidence="4">
    <location>
        <position position="349"/>
    </location>
    <ligand>
        <name>pyridoxal 5'-phosphate</name>
        <dbReference type="ChEBI" id="CHEBI:597326"/>
    </ligand>
</feature>
<protein>
    <recommendedName>
        <fullName evidence="4 5">Kynureninase</fullName>
        <ecNumber evidence="4 5">3.7.1.3</ecNumber>
    </recommendedName>
    <alternativeName>
        <fullName evidence="4">Biosynthesis of nicotinic acid protein 5</fullName>
    </alternativeName>
    <alternativeName>
        <fullName evidence="4">L-kynurenine hydrolase</fullName>
    </alternativeName>
</protein>
<feature type="binding site" evidence="4">
    <location>
        <begin position="156"/>
        <end position="159"/>
    </location>
    <ligand>
        <name>pyridoxal 5'-phosphate</name>
        <dbReference type="ChEBI" id="CHEBI:597326"/>
    </ligand>
</feature>
<feature type="binding site" evidence="4">
    <location>
        <position position="321"/>
    </location>
    <ligand>
        <name>pyridoxal 5'-phosphate</name>
        <dbReference type="ChEBI" id="CHEBI:597326"/>
    </ligand>
</feature>
<feature type="modified residue" description="N6-(pyridoxal phosphate)lysine" evidence="4">
    <location>
        <position position="268"/>
    </location>
</feature>
<feature type="binding site" evidence="4">
    <location>
        <position position="128"/>
    </location>
    <ligand>
        <name>pyridoxal 5'-phosphate</name>
        <dbReference type="ChEBI" id="CHEBI:597326"/>
    </ligand>
</feature>
<dbReference type="GO" id="GO:0034354">
    <property type="term" value="P:'de novo' NAD+ biosynthetic process from L-tryptophan"/>
    <property type="evidence" value="ECO:0007669"/>
    <property type="project" value="UniProtKB-UniRule"/>
</dbReference>
<dbReference type="AlphaFoldDB" id="A0A0D1Z5S3"/>
<comment type="similarity">
    <text evidence="4 5">Belongs to the kynureninase family.</text>
</comment>
<evidence type="ECO:0000313" key="7">
    <source>
        <dbReference type="EMBL" id="KIW08317.1"/>
    </source>
</evidence>
<evidence type="ECO:0000256" key="1">
    <source>
        <dbReference type="ARBA" id="ARBA00022642"/>
    </source>
</evidence>
<dbReference type="InterPro" id="IPR015424">
    <property type="entry name" value="PyrdxlP-dep_Trfase"/>
</dbReference>
<evidence type="ECO:0000256" key="5">
    <source>
        <dbReference type="PIRNR" id="PIRNR038800"/>
    </source>
</evidence>